<dbReference type="EMBL" id="WNKU01000022">
    <property type="protein sequence ID" value="MTV50334.1"/>
    <property type="molecule type" value="Genomic_DNA"/>
</dbReference>
<sequence length="327" mass="36355">MKKRLLSGLLGLGLLMAPMAAMADEGESLPAQQPALAVQESQADQAKAMELLRKATAETAKLQAYSFTGTMDATTVVPEMPIGITMKINMNGTVKKPDQVLMSMEMAMPSMPGLPTQAEAPKGISMQMYLKGKDQYMKMNIPGAAAPSSDQWMKQEVAMPQSLQDLMAQSQDPVKSVEWLNKMGLTPSGLREQMVDGKKYYVMDVNLDNAKMHAFMKEFMADFSRQGQTANEKSNVNLEEMLKNISVDFQYVYYINADTYLTDMTDLKGTETIQMEPNKKITVNLDGKIHMAPVPKDFIDTLKFPDVSNAVDMKTMMNDIKTEKVKK</sequence>
<dbReference type="OrthoDB" id="2080730at2"/>
<protein>
    <submittedName>
        <fullName evidence="2">Uncharacterized protein</fullName>
    </submittedName>
</protein>
<dbReference type="InterPro" id="IPR046720">
    <property type="entry name" value="DUF6612"/>
</dbReference>
<name>A0A6I3SMV5_HELMO</name>
<comment type="caution">
    <text evidence="2">The sequence shown here is derived from an EMBL/GenBank/DDBJ whole genome shotgun (WGS) entry which is preliminary data.</text>
</comment>
<feature type="chain" id="PRO_5026170572" evidence="1">
    <location>
        <begin position="24"/>
        <end position="327"/>
    </location>
</feature>
<keyword evidence="3" id="KW-1185">Reference proteome</keyword>
<feature type="signal peptide" evidence="1">
    <location>
        <begin position="1"/>
        <end position="23"/>
    </location>
</feature>
<dbReference type="AlphaFoldDB" id="A0A6I3SMV5"/>
<keyword evidence="1" id="KW-0732">Signal</keyword>
<evidence type="ECO:0000313" key="3">
    <source>
        <dbReference type="Proteomes" id="UP000430670"/>
    </source>
</evidence>
<gene>
    <name evidence="2" type="ORF">GJ688_15290</name>
</gene>
<dbReference type="Pfam" id="PF20316">
    <property type="entry name" value="DUF6612"/>
    <property type="match status" value="1"/>
</dbReference>
<dbReference type="Gene3D" id="2.50.20.20">
    <property type="match status" value="1"/>
</dbReference>
<evidence type="ECO:0000256" key="1">
    <source>
        <dbReference type="SAM" id="SignalP"/>
    </source>
</evidence>
<evidence type="ECO:0000313" key="2">
    <source>
        <dbReference type="EMBL" id="MTV50334.1"/>
    </source>
</evidence>
<organism evidence="2 3">
    <name type="scientific">Heliobacterium mobile</name>
    <name type="common">Heliobacillus mobilis</name>
    <dbReference type="NCBI Taxonomy" id="28064"/>
    <lineage>
        <taxon>Bacteria</taxon>
        <taxon>Bacillati</taxon>
        <taxon>Bacillota</taxon>
        <taxon>Clostridia</taxon>
        <taxon>Eubacteriales</taxon>
        <taxon>Heliobacteriaceae</taxon>
        <taxon>Heliobacterium</taxon>
    </lineage>
</organism>
<reference evidence="2 3" key="1">
    <citation type="submission" date="2019-11" db="EMBL/GenBank/DDBJ databases">
        <title>Whole-genome sequence of a the green, strictly anaerobic photosynthetic bacterium Heliobacillus mobilis DSM 6151.</title>
        <authorList>
            <person name="Kyndt J.A."/>
            <person name="Meyer T.E."/>
        </authorList>
    </citation>
    <scope>NUCLEOTIDE SEQUENCE [LARGE SCALE GENOMIC DNA]</scope>
    <source>
        <strain evidence="2 3">DSM 6151</strain>
    </source>
</reference>
<dbReference type="Proteomes" id="UP000430670">
    <property type="component" value="Unassembled WGS sequence"/>
</dbReference>
<proteinExistence type="predicted"/>
<accession>A0A6I3SMV5</accession>
<dbReference type="RefSeq" id="WP_155477415.1">
    <property type="nucleotide sequence ID" value="NZ_WNKU01000022.1"/>
</dbReference>